<dbReference type="GO" id="GO:0020037">
    <property type="term" value="F:heme binding"/>
    <property type="evidence" value="ECO:0007669"/>
    <property type="project" value="InterPro"/>
</dbReference>
<dbReference type="Pfam" id="PF01627">
    <property type="entry name" value="Hpt"/>
    <property type="match status" value="1"/>
</dbReference>
<keyword evidence="10 17" id="KW-1133">Transmembrane helix</keyword>
<dbReference type="InterPro" id="IPR036097">
    <property type="entry name" value="HisK_dim/P_sf"/>
</dbReference>
<dbReference type="SMART" id="SM00388">
    <property type="entry name" value="HisKA"/>
    <property type="match status" value="1"/>
</dbReference>
<dbReference type="InterPro" id="IPR001789">
    <property type="entry name" value="Sig_transdc_resp-reg_receiver"/>
</dbReference>
<keyword evidence="24" id="KW-0808">Transferase</keyword>
<feature type="transmembrane region" description="Helical" evidence="17">
    <location>
        <begin position="12"/>
        <end position="31"/>
    </location>
</feature>
<dbReference type="PANTHER" id="PTHR45339:SF1">
    <property type="entry name" value="HYBRID SIGNAL TRANSDUCTION HISTIDINE KINASE J"/>
    <property type="match status" value="1"/>
</dbReference>
<evidence type="ECO:0000259" key="20">
    <source>
        <dbReference type="PROSITE" id="PS50112"/>
    </source>
</evidence>
<evidence type="ECO:0000313" key="25">
    <source>
        <dbReference type="Proteomes" id="UP000253850"/>
    </source>
</evidence>
<dbReference type="Pfam" id="PF11845">
    <property type="entry name" value="Tll0287-like"/>
    <property type="match status" value="1"/>
</dbReference>
<dbReference type="Gene3D" id="3.40.50.2300">
    <property type="match status" value="1"/>
</dbReference>
<dbReference type="FunFam" id="3.30.565.10:FF:000010">
    <property type="entry name" value="Sensor histidine kinase RcsC"/>
    <property type="match status" value="1"/>
</dbReference>
<accession>A0AB33GE55</accession>
<dbReference type="InterPro" id="IPR013767">
    <property type="entry name" value="PAS_fold"/>
</dbReference>
<keyword evidence="24" id="KW-0418">Kinase</keyword>
<dbReference type="InterPro" id="IPR001610">
    <property type="entry name" value="PAC"/>
</dbReference>
<dbReference type="Pfam" id="PF02518">
    <property type="entry name" value="HATPase_c"/>
    <property type="match status" value="1"/>
</dbReference>
<proteinExistence type="predicted"/>
<dbReference type="SUPFAM" id="SSF52172">
    <property type="entry name" value="CheY-like"/>
    <property type="match status" value="1"/>
</dbReference>
<evidence type="ECO:0000256" key="5">
    <source>
        <dbReference type="ARBA" id="ARBA00022553"/>
    </source>
</evidence>
<dbReference type="Gene3D" id="3.30.565.10">
    <property type="entry name" value="Histidine kinase-like ATPase, C-terminal domain"/>
    <property type="match status" value="1"/>
</dbReference>
<dbReference type="InterPro" id="IPR000014">
    <property type="entry name" value="PAS"/>
</dbReference>
<feature type="modified residue" description="Phosphohistidine" evidence="14">
    <location>
        <position position="935"/>
    </location>
</feature>
<dbReference type="InterPro" id="IPR036641">
    <property type="entry name" value="HPT_dom_sf"/>
</dbReference>
<dbReference type="PROSITE" id="PS50112">
    <property type="entry name" value="PAS"/>
    <property type="match status" value="1"/>
</dbReference>
<dbReference type="GO" id="GO:0009055">
    <property type="term" value="F:electron transfer activity"/>
    <property type="evidence" value="ECO:0007669"/>
    <property type="project" value="InterPro"/>
</dbReference>
<dbReference type="SUPFAM" id="SSF55874">
    <property type="entry name" value="ATPase domain of HSP90 chaperone/DNA topoisomerase II/histidine kinase"/>
    <property type="match status" value="1"/>
</dbReference>
<feature type="domain" description="PAC" evidence="21">
    <location>
        <begin position="333"/>
        <end position="387"/>
    </location>
</feature>
<evidence type="ECO:0000259" key="23">
    <source>
        <dbReference type="PROSITE" id="PS51007"/>
    </source>
</evidence>
<evidence type="ECO:0000256" key="4">
    <source>
        <dbReference type="ARBA" id="ARBA00022475"/>
    </source>
</evidence>
<dbReference type="SMART" id="SM00448">
    <property type="entry name" value="REC"/>
    <property type="match status" value="1"/>
</dbReference>
<dbReference type="GO" id="GO:0006355">
    <property type="term" value="P:regulation of DNA-templated transcription"/>
    <property type="evidence" value="ECO:0007669"/>
    <property type="project" value="InterPro"/>
</dbReference>
<dbReference type="PROSITE" id="PS50894">
    <property type="entry name" value="HPT"/>
    <property type="match status" value="1"/>
</dbReference>
<evidence type="ECO:0000313" key="24">
    <source>
        <dbReference type="EMBL" id="AXH11637.1"/>
    </source>
</evidence>
<name>A0AB33GE55_9BACT</name>
<keyword evidence="16" id="KW-0349">Heme</keyword>
<dbReference type="AlphaFoldDB" id="A0AB33GE55"/>
<organism evidence="24 25">
    <name type="scientific">Halarcobacter bivalviorum</name>
    <dbReference type="NCBI Taxonomy" id="663364"/>
    <lineage>
        <taxon>Bacteria</taxon>
        <taxon>Pseudomonadati</taxon>
        <taxon>Campylobacterota</taxon>
        <taxon>Epsilonproteobacteria</taxon>
        <taxon>Campylobacterales</taxon>
        <taxon>Arcobacteraceae</taxon>
        <taxon>Halarcobacter</taxon>
    </lineage>
</organism>
<dbReference type="InterPro" id="IPR021796">
    <property type="entry name" value="Tll0287-like_dom"/>
</dbReference>
<evidence type="ECO:0000256" key="2">
    <source>
        <dbReference type="ARBA" id="ARBA00004651"/>
    </source>
</evidence>
<evidence type="ECO:0000259" key="22">
    <source>
        <dbReference type="PROSITE" id="PS50894"/>
    </source>
</evidence>
<dbReference type="RefSeq" id="WP_114838507.1">
    <property type="nucleotide sequence ID" value="NZ_CP031217.1"/>
</dbReference>
<evidence type="ECO:0000256" key="12">
    <source>
        <dbReference type="ARBA" id="ARBA00023012"/>
    </source>
</evidence>
<dbReference type="InterPro" id="IPR000700">
    <property type="entry name" value="PAS-assoc_C"/>
</dbReference>
<dbReference type="SUPFAM" id="SSF55785">
    <property type="entry name" value="PYP-like sensor domain (PAS domain)"/>
    <property type="match status" value="1"/>
</dbReference>
<comment type="catalytic activity">
    <reaction evidence="1">
        <text>ATP + protein L-histidine = ADP + protein N-phospho-L-histidine.</text>
        <dbReference type="EC" id="2.7.13.3"/>
    </reaction>
</comment>
<keyword evidence="5 15" id="KW-0597">Phosphoprotein</keyword>
<dbReference type="CDD" id="cd16922">
    <property type="entry name" value="HATPase_EvgS-ArcB-TorS-like"/>
    <property type="match status" value="1"/>
</dbReference>
<keyword evidence="9" id="KW-0067">ATP-binding</keyword>
<evidence type="ECO:0000256" key="3">
    <source>
        <dbReference type="ARBA" id="ARBA00012438"/>
    </source>
</evidence>
<dbReference type="InterPro" id="IPR004358">
    <property type="entry name" value="Sig_transdc_His_kin-like_C"/>
</dbReference>
<dbReference type="NCBIfam" id="TIGR00229">
    <property type="entry name" value="sensory_box"/>
    <property type="match status" value="1"/>
</dbReference>
<evidence type="ECO:0000256" key="8">
    <source>
        <dbReference type="ARBA" id="ARBA00022741"/>
    </source>
</evidence>
<keyword evidence="6 17" id="KW-0812">Transmembrane</keyword>
<dbReference type="Proteomes" id="UP000253850">
    <property type="component" value="Chromosome"/>
</dbReference>
<dbReference type="EC" id="2.7.13.3" evidence="3"/>
<evidence type="ECO:0000256" key="14">
    <source>
        <dbReference type="PROSITE-ProRule" id="PRU00110"/>
    </source>
</evidence>
<feature type="transmembrane region" description="Helical" evidence="17">
    <location>
        <begin position="210"/>
        <end position="230"/>
    </location>
</feature>
<keyword evidence="7 16" id="KW-0479">Metal-binding</keyword>
<evidence type="ECO:0000256" key="6">
    <source>
        <dbReference type="ARBA" id="ARBA00022692"/>
    </source>
</evidence>
<evidence type="ECO:0000256" key="1">
    <source>
        <dbReference type="ARBA" id="ARBA00000085"/>
    </source>
</evidence>
<protein>
    <recommendedName>
        <fullName evidence="3">histidine kinase</fullName>
        <ecNumber evidence="3">2.7.13.3</ecNumber>
    </recommendedName>
</protein>
<dbReference type="PROSITE" id="PS50113">
    <property type="entry name" value="PAC"/>
    <property type="match status" value="1"/>
</dbReference>
<dbReference type="CDD" id="cd00082">
    <property type="entry name" value="HisKA"/>
    <property type="match status" value="1"/>
</dbReference>
<dbReference type="InterPro" id="IPR005467">
    <property type="entry name" value="His_kinase_dom"/>
</dbReference>
<evidence type="ECO:0000256" key="15">
    <source>
        <dbReference type="PROSITE-ProRule" id="PRU00169"/>
    </source>
</evidence>
<dbReference type="Pfam" id="PF00512">
    <property type="entry name" value="HisKA"/>
    <property type="match status" value="1"/>
</dbReference>
<evidence type="ECO:0000259" key="19">
    <source>
        <dbReference type="PROSITE" id="PS50110"/>
    </source>
</evidence>
<feature type="domain" description="Cytochrome c" evidence="23">
    <location>
        <begin position="147"/>
        <end position="293"/>
    </location>
</feature>
<dbReference type="Gene3D" id="3.30.450.20">
    <property type="entry name" value="PAS domain"/>
    <property type="match status" value="1"/>
</dbReference>
<evidence type="ECO:0000256" key="13">
    <source>
        <dbReference type="ARBA" id="ARBA00023136"/>
    </source>
</evidence>
<keyword evidence="11 16" id="KW-0408">Iron</keyword>
<comment type="subcellular location">
    <subcellularLocation>
        <location evidence="2">Cell membrane</location>
        <topology evidence="2">Multi-pass membrane protein</topology>
    </subcellularLocation>
</comment>
<dbReference type="KEGG" id="hbv:ABIV_0624"/>
<dbReference type="GO" id="GO:0000155">
    <property type="term" value="F:phosphorelay sensor kinase activity"/>
    <property type="evidence" value="ECO:0007669"/>
    <property type="project" value="InterPro"/>
</dbReference>
<dbReference type="Gene3D" id="1.10.287.130">
    <property type="match status" value="1"/>
</dbReference>
<keyword evidence="13 17" id="KW-0472">Membrane</keyword>
<dbReference type="PANTHER" id="PTHR45339">
    <property type="entry name" value="HYBRID SIGNAL TRANSDUCTION HISTIDINE KINASE J"/>
    <property type="match status" value="1"/>
</dbReference>
<dbReference type="CDD" id="cd00130">
    <property type="entry name" value="PAS"/>
    <property type="match status" value="1"/>
</dbReference>
<dbReference type="InterPro" id="IPR003594">
    <property type="entry name" value="HATPase_dom"/>
</dbReference>
<dbReference type="CDD" id="cd17546">
    <property type="entry name" value="REC_hyHK_CKI1_RcsC-like"/>
    <property type="match status" value="1"/>
</dbReference>
<dbReference type="GO" id="GO:0005886">
    <property type="term" value="C:plasma membrane"/>
    <property type="evidence" value="ECO:0007669"/>
    <property type="project" value="UniProtKB-SubCell"/>
</dbReference>
<dbReference type="SMART" id="SM00086">
    <property type="entry name" value="PAC"/>
    <property type="match status" value="1"/>
</dbReference>
<feature type="modified residue" description="4-aspartylphosphate" evidence="15">
    <location>
        <position position="801"/>
    </location>
</feature>
<evidence type="ECO:0000256" key="10">
    <source>
        <dbReference type="ARBA" id="ARBA00022989"/>
    </source>
</evidence>
<feature type="domain" description="PAS" evidence="20">
    <location>
        <begin position="281"/>
        <end position="316"/>
    </location>
</feature>
<evidence type="ECO:0000256" key="11">
    <source>
        <dbReference type="ARBA" id="ARBA00023004"/>
    </source>
</evidence>
<dbReference type="EMBL" id="CP031217">
    <property type="protein sequence ID" value="AXH11637.1"/>
    <property type="molecule type" value="Genomic_DNA"/>
</dbReference>
<evidence type="ECO:0000259" key="18">
    <source>
        <dbReference type="PROSITE" id="PS50109"/>
    </source>
</evidence>
<evidence type="ECO:0000259" key="21">
    <source>
        <dbReference type="PROSITE" id="PS50113"/>
    </source>
</evidence>
<feature type="domain" description="Response regulatory" evidence="19">
    <location>
        <begin position="752"/>
        <end position="871"/>
    </location>
</feature>
<dbReference type="Pfam" id="PF00072">
    <property type="entry name" value="Response_reg"/>
    <property type="match status" value="1"/>
</dbReference>
<dbReference type="GO" id="GO:0046872">
    <property type="term" value="F:metal ion binding"/>
    <property type="evidence" value="ECO:0007669"/>
    <property type="project" value="UniProtKB-KW"/>
</dbReference>
<feature type="domain" description="Histidine kinase" evidence="18">
    <location>
        <begin position="398"/>
        <end position="620"/>
    </location>
</feature>
<keyword evidence="8" id="KW-0547">Nucleotide-binding</keyword>
<dbReference type="InterPro" id="IPR035965">
    <property type="entry name" value="PAS-like_dom_sf"/>
</dbReference>
<evidence type="ECO:0000256" key="16">
    <source>
        <dbReference type="PROSITE-ProRule" id="PRU00433"/>
    </source>
</evidence>
<dbReference type="InterPro" id="IPR009056">
    <property type="entry name" value="Cyt_c-like_dom"/>
</dbReference>
<dbReference type="Pfam" id="PF00989">
    <property type="entry name" value="PAS"/>
    <property type="match status" value="1"/>
</dbReference>
<dbReference type="InterPro" id="IPR008207">
    <property type="entry name" value="Sig_transdc_His_kin_Hpt_dom"/>
</dbReference>
<dbReference type="GO" id="GO:0005524">
    <property type="term" value="F:ATP binding"/>
    <property type="evidence" value="ECO:0007669"/>
    <property type="project" value="UniProtKB-KW"/>
</dbReference>
<reference evidence="24 25" key="1">
    <citation type="submission" date="2018-07" db="EMBL/GenBank/DDBJ databases">
        <title>Complete genome of the Arcobacter bivalviorum type strain LMG 26154.</title>
        <authorList>
            <person name="Miller W.G."/>
            <person name="Yee E."/>
            <person name="Bono J.L."/>
        </authorList>
    </citation>
    <scope>NUCLEOTIDE SEQUENCE [LARGE SCALE GENOMIC DNA]</scope>
    <source>
        <strain evidence="24 25">LMG 26154</strain>
    </source>
</reference>
<dbReference type="Gene3D" id="1.20.120.160">
    <property type="entry name" value="HPT domain"/>
    <property type="match status" value="1"/>
</dbReference>
<keyword evidence="12" id="KW-0902">Two-component regulatory system</keyword>
<dbReference type="SUPFAM" id="SSF47226">
    <property type="entry name" value="Histidine-containing phosphotransfer domain, HPT domain"/>
    <property type="match status" value="1"/>
</dbReference>
<dbReference type="SMART" id="SM00387">
    <property type="entry name" value="HATPase_c"/>
    <property type="match status" value="1"/>
</dbReference>
<dbReference type="PRINTS" id="PR00344">
    <property type="entry name" value="BCTRLSENSOR"/>
</dbReference>
<dbReference type="InterPro" id="IPR011006">
    <property type="entry name" value="CheY-like_superfamily"/>
</dbReference>
<dbReference type="SUPFAM" id="SSF47384">
    <property type="entry name" value="Homodimeric domain of signal transducing histidine kinase"/>
    <property type="match status" value="1"/>
</dbReference>
<dbReference type="InterPro" id="IPR036890">
    <property type="entry name" value="HATPase_C_sf"/>
</dbReference>
<dbReference type="PROSITE" id="PS50109">
    <property type="entry name" value="HIS_KIN"/>
    <property type="match status" value="1"/>
</dbReference>
<evidence type="ECO:0000256" key="17">
    <source>
        <dbReference type="SAM" id="Phobius"/>
    </source>
</evidence>
<dbReference type="PROSITE" id="PS51007">
    <property type="entry name" value="CYTC"/>
    <property type="match status" value="1"/>
</dbReference>
<dbReference type="InterPro" id="IPR003661">
    <property type="entry name" value="HisK_dim/P_dom"/>
</dbReference>
<feature type="domain" description="HPt" evidence="22">
    <location>
        <begin position="896"/>
        <end position="981"/>
    </location>
</feature>
<dbReference type="PROSITE" id="PS50110">
    <property type="entry name" value="RESPONSE_REGULATORY"/>
    <property type="match status" value="1"/>
</dbReference>
<keyword evidence="4" id="KW-1003">Cell membrane</keyword>
<evidence type="ECO:0000256" key="7">
    <source>
        <dbReference type="ARBA" id="ARBA00022723"/>
    </source>
</evidence>
<evidence type="ECO:0000256" key="9">
    <source>
        <dbReference type="ARBA" id="ARBA00022840"/>
    </source>
</evidence>
<gene>
    <name evidence="24" type="ORF">ABIV_0624</name>
</gene>
<sequence length="981" mass="113173">MKKLFSLFFNPYIGPILVIGLILVYLVTFILPEFSNKNKIEEMTKQSIQMVNTLKKVRSYYTSHIIDEVKEFSSLEINYNHDDKKGVIPLPATLVHDLSNLITEKEMIIKMYSNYPFPNRKDRVLSDYEKESLSYLIKNPTDIFRKTIEENGQKVFKVAIADIFYDQSCVTCHNTRVDTPKNDWKLGDVRGVIEVSIPVQNSFLLTSHQIILIISSLIGIILILGVHYTVVSIERQKEHRNAKRKLEEKVEDRTQTLQNTVKLLNQYKKAVDSSAIVSKTDKKGIITFVNDEFIKISKYKEEELIGKNHNIVRDKDMPKEVFEDLWKTILDKKVWKGQIKNRAKDGSAYYVASTIVPILNYQDEIEEFLAIRLDVTDIVDAQLKAQKADEAKSTFLANMSHEIRTPLNAIIGFSEILSNSKELTVENKKQAQIIQTSASSLLAIINDILDISKIESGNFEISIEKNDLYFISEHVVELFSKRASQKHISLIFNIDHKIPLCVYTDGVRLRQVLSNLLANAIKFTEKGKVSLNITLIEEKNNKSKIRFEIEDTGIGIAKEKVDNIFKPFVQVDNKSNREYEGTGLGLSICSHIVQALGSTLKVESEEQKGSKFYFELELESCDDNLHISKSFLNQLKFKVTKEDSDLYHYIKRYLNIFGTITKEGEKPDILICSCDKTKENLNRMREEYKDIPILILFEHENEIKEFEVRANELALVLPFYASKVNDSLQELLRKTKQRKTVQEEIKTNYKAKVLVAEDNEANQELISYILDSMNIEYSIQENGLKTLEEYKNNSYDLILMDINMPILDGVESFKQIRIYEEEKLLKQTPIIALTANAIKGDKERFLNLGMNDYLSKPINTEELKKIFDKYLPKKEEEEIKKEEIDMTKIIDKLGVSENIAILIINKFKKDILQDMQELEDKIKADDKEAISQKAHYIKNSCLNLALDEICSLLEKLENPKLSKKEYEDIFNPLLISIKAIL</sequence>